<feature type="transmembrane region" description="Helical" evidence="1">
    <location>
        <begin position="111"/>
        <end position="144"/>
    </location>
</feature>
<evidence type="ECO:0000313" key="2">
    <source>
        <dbReference type="EMBL" id="ERJ12845.1"/>
    </source>
</evidence>
<dbReference type="RefSeq" id="WP_008825742.1">
    <property type="nucleotide sequence ID" value="NZ_AFNU02000003.1"/>
</dbReference>
<keyword evidence="1" id="KW-0812">Transmembrane</keyword>
<sequence length="303" mass="35304">MGLIKIIMFNLLKSKKTLFFISIHTIVFYMYINLLRYHLDLYIDEETLYLYTNTAVRQNIFSYYGIGLYLITGGILLYAFMLIDLFIYLRHNDEKGILLTHIVNPISRTGYYVRVIAGVYFSYILLIIINLCFSFIIITALFQLFNIKFVILGFAALLYISLYSLVICLLFSLVCLVIRYNELSIIICSLVMIFSNFSYFLKLLTVHIRIGPVLSALINLNSDLYLFFINRFQIFKDYTHPIYEYLSMSSVYLIDPDLNLIPSADINILERNELSAFVITIIVIIVLILLNIKRFKMLDIAGD</sequence>
<reference evidence="2 3" key="2">
    <citation type="journal article" date="2013" name="PLoS ONE">
        <title>INDIGO - INtegrated Data Warehouse of MIcrobial GenOmes with Examples from the Red Sea Extremophiles.</title>
        <authorList>
            <person name="Alam I."/>
            <person name="Antunes A."/>
            <person name="Kamau A.A."/>
            <person name="Ba Alawi W."/>
            <person name="Kalkatawi M."/>
            <person name="Stingl U."/>
            <person name="Bajic V.B."/>
        </authorList>
    </citation>
    <scope>NUCLEOTIDE SEQUENCE [LARGE SCALE GENOMIC DNA]</scope>
    <source>
        <strain evidence="2 3">SSD-17B</strain>
    </source>
</reference>
<feature type="transmembrane region" description="Helical" evidence="1">
    <location>
        <begin position="183"/>
        <end position="201"/>
    </location>
</feature>
<keyword evidence="1" id="KW-1133">Transmembrane helix</keyword>
<organism evidence="2 3">
    <name type="scientific">Haloplasma contractile SSD-17B</name>
    <dbReference type="NCBI Taxonomy" id="1033810"/>
    <lineage>
        <taxon>Bacteria</taxon>
        <taxon>Bacillati</taxon>
        <taxon>Mycoplasmatota</taxon>
        <taxon>Mollicutes</taxon>
        <taxon>Haloplasmatales</taxon>
        <taxon>Haloplasmataceae</taxon>
        <taxon>Haloplasma</taxon>
    </lineage>
</organism>
<feature type="transmembrane region" description="Helical" evidence="1">
    <location>
        <begin position="274"/>
        <end position="292"/>
    </location>
</feature>
<feature type="transmembrane region" description="Helical" evidence="1">
    <location>
        <begin position="207"/>
        <end position="226"/>
    </location>
</feature>
<feature type="transmembrane region" description="Helical" evidence="1">
    <location>
        <begin position="150"/>
        <end position="176"/>
    </location>
</feature>
<accession>F7PVI7</accession>
<name>F7PVI7_9MOLU</name>
<evidence type="ECO:0000313" key="3">
    <source>
        <dbReference type="Proteomes" id="UP000005707"/>
    </source>
</evidence>
<feature type="transmembrane region" description="Helical" evidence="1">
    <location>
        <begin position="18"/>
        <end position="39"/>
    </location>
</feature>
<dbReference type="Proteomes" id="UP000005707">
    <property type="component" value="Unassembled WGS sequence"/>
</dbReference>
<reference evidence="2 3" key="1">
    <citation type="journal article" date="2011" name="J. Bacteriol.">
        <title>Genome sequence of Haloplasma contractile, an unusual contractile bacterium from a deep-sea anoxic brine lake.</title>
        <authorList>
            <person name="Antunes A."/>
            <person name="Alam I."/>
            <person name="El Dorry H."/>
            <person name="Siam R."/>
            <person name="Robertson A."/>
            <person name="Bajic V.B."/>
            <person name="Stingl U."/>
        </authorList>
    </citation>
    <scope>NUCLEOTIDE SEQUENCE [LARGE SCALE GENOMIC DNA]</scope>
    <source>
        <strain evidence="2 3">SSD-17B</strain>
    </source>
</reference>
<dbReference type="AlphaFoldDB" id="F7PVI7"/>
<keyword evidence="3" id="KW-1185">Reference proteome</keyword>
<feature type="transmembrane region" description="Helical" evidence="1">
    <location>
        <begin position="66"/>
        <end position="90"/>
    </location>
</feature>
<keyword evidence="1" id="KW-0472">Membrane</keyword>
<dbReference type="InParanoid" id="F7PVI7"/>
<proteinExistence type="predicted"/>
<protein>
    <submittedName>
        <fullName evidence="2">Uncharacterized protein</fullName>
    </submittedName>
</protein>
<dbReference type="STRING" id="1033810.HLPCO_001185"/>
<dbReference type="EMBL" id="AFNU02000003">
    <property type="protein sequence ID" value="ERJ12845.1"/>
    <property type="molecule type" value="Genomic_DNA"/>
</dbReference>
<comment type="caution">
    <text evidence="2">The sequence shown here is derived from an EMBL/GenBank/DDBJ whole genome shotgun (WGS) entry which is preliminary data.</text>
</comment>
<evidence type="ECO:0000256" key="1">
    <source>
        <dbReference type="SAM" id="Phobius"/>
    </source>
</evidence>
<gene>
    <name evidence="2" type="ORF">HLPCO_001185</name>
</gene>